<dbReference type="AlphaFoldDB" id="A0A807LJQ5"/>
<evidence type="ECO:0000256" key="3">
    <source>
        <dbReference type="ARBA" id="ARBA00022729"/>
    </source>
</evidence>
<dbReference type="RefSeq" id="WP_023481831.1">
    <property type="nucleotide sequence ID" value="NZ_CP019445.1"/>
</dbReference>
<dbReference type="InterPro" id="IPR011250">
    <property type="entry name" value="OMP/PagP_B-barrel"/>
</dbReference>
<gene>
    <name evidence="7" type="ORF">BWI95_14955</name>
</gene>
<dbReference type="PANTHER" id="PTHR38776">
    <property type="entry name" value="MLTA-INTERACTING PROTEIN-RELATED"/>
    <property type="match status" value="1"/>
</dbReference>
<evidence type="ECO:0000256" key="1">
    <source>
        <dbReference type="ARBA" id="ARBA00004442"/>
    </source>
</evidence>
<comment type="similarity">
    <text evidence="2">Belongs to the MipA/OmpV family.</text>
</comment>
<dbReference type="GeneID" id="77484047"/>
<dbReference type="PANTHER" id="PTHR38776:SF1">
    <property type="entry name" value="MLTA-INTERACTING PROTEIN-RELATED"/>
    <property type="match status" value="1"/>
</dbReference>
<dbReference type="EMBL" id="CP019445">
    <property type="protein sequence ID" value="APZ06250.1"/>
    <property type="molecule type" value="Genomic_DNA"/>
</dbReference>
<evidence type="ECO:0000256" key="5">
    <source>
        <dbReference type="ARBA" id="ARBA00023237"/>
    </source>
</evidence>
<dbReference type="GO" id="GO:0009252">
    <property type="term" value="P:peptidoglycan biosynthetic process"/>
    <property type="evidence" value="ECO:0007669"/>
    <property type="project" value="TreeGrafter"/>
</dbReference>
<feature type="signal peptide" evidence="6">
    <location>
        <begin position="1"/>
        <end position="19"/>
    </location>
</feature>
<dbReference type="InterPro" id="IPR010583">
    <property type="entry name" value="MipA"/>
</dbReference>
<evidence type="ECO:0000256" key="6">
    <source>
        <dbReference type="SAM" id="SignalP"/>
    </source>
</evidence>
<name>A0A807LJQ5_9ENTR</name>
<accession>A0A807LJQ5</accession>
<evidence type="ECO:0000313" key="8">
    <source>
        <dbReference type="Proteomes" id="UP000187148"/>
    </source>
</evidence>
<sequence>MTKFKLLALGVVTAISACAANAESNFSLGAGVGVMESPYKEYDTRVTPLPVVTYESDDFWFRGIGGGYYLWNDEADKLSVMAFYSPWQFKPKDSDNIQLRQLDRRKSTAMAGLSYIHNTQYGFLRTTLAGDVLDNSNGVVWDLAWLYNYTNGGLTVTPGIGVEWSSDNQNEYYYGVSRSESRRSGLSSYDPDSSWDPYLELTVSYRFADNWSVYGTGRYSHLSDEIKDSPMVDKSWSGLLSTGVTYRF</sequence>
<dbReference type="KEGG" id="kco:BWI95_14955"/>
<feature type="chain" id="PRO_5032755631" evidence="6">
    <location>
        <begin position="20"/>
        <end position="248"/>
    </location>
</feature>
<proteinExistence type="inferred from homology"/>
<evidence type="ECO:0000256" key="2">
    <source>
        <dbReference type="ARBA" id="ARBA00005722"/>
    </source>
</evidence>
<comment type="subcellular location">
    <subcellularLocation>
        <location evidence="1">Cell outer membrane</location>
    </subcellularLocation>
</comment>
<dbReference type="SUPFAM" id="SSF56925">
    <property type="entry name" value="OMPA-like"/>
    <property type="match status" value="1"/>
</dbReference>
<dbReference type="Proteomes" id="UP000187148">
    <property type="component" value="Chromosome"/>
</dbReference>
<keyword evidence="4" id="KW-0472">Membrane</keyword>
<organism evidence="7 8">
    <name type="scientific">Kosakonia cowanii JCM 10956 = DSM 18146</name>
    <dbReference type="NCBI Taxonomy" id="1300165"/>
    <lineage>
        <taxon>Bacteria</taxon>
        <taxon>Pseudomonadati</taxon>
        <taxon>Pseudomonadota</taxon>
        <taxon>Gammaproteobacteria</taxon>
        <taxon>Enterobacterales</taxon>
        <taxon>Enterobacteriaceae</taxon>
        <taxon>Kosakonia</taxon>
    </lineage>
</organism>
<keyword evidence="5" id="KW-0998">Cell outer membrane</keyword>
<keyword evidence="3 6" id="KW-0732">Signal</keyword>
<evidence type="ECO:0000256" key="4">
    <source>
        <dbReference type="ARBA" id="ARBA00023136"/>
    </source>
</evidence>
<dbReference type="Pfam" id="PF06629">
    <property type="entry name" value="MipA"/>
    <property type="match status" value="1"/>
</dbReference>
<dbReference type="PROSITE" id="PS51257">
    <property type="entry name" value="PROKAR_LIPOPROTEIN"/>
    <property type="match status" value="1"/>
</dbReference>
<evidence type="ECO:0000313" key="7">
    <source>
        <dbReference type="EMBL" id="APZ06250.1"/>
    </source>
</evidence>
<keyword evidence="8" id="KW-1185">Reference proteome</keyword>
<protein>
    <submittedName>
        <fullName evidence="7">MltA-interacting protein MipA</fullName>
    </submittedName>
</protein>
<dbReference type="Gene3D" id="2.40.160.20">
    <property type="match status" value="1"/>
</dbReference>
<reference evidence="7 8" key="1">
    <citation type="submission" date="2017-01" db="EMBL/GenBank/DDBJ databases">
        <authorList>
            <person name="Cao J.-M."/>
        </authorList>
    </citation>
    <scope>NUCLEOTIDE SEQUENCE [LARGE SCALE GENOMIC DNA]</scope>
    <source>
        <strain evidence="7 8">888-76</strain>
    </source>
</reference>
<dbReference type="GO" id="GO:0009279">
    <property type="term" value="C:cell outer membrane"/>
    <property type="evidence" value="ECO:0007669"/>
    <property type="project" value="UniProtKB-SubCell"/>
</dbReference>